<evidence type="ECO:0000256" key="6">
    <source>
        <dbReference type="ARBA" id="ARBA00023163"/>
    </source>
</evidence>
<dbReference type="InterPro" id="IPR000014">
    <property type="entry name" value="PAS"/>
</dbReference>
<dbReference type="InterPro" id="IPR000700">
    <property type="entry name" value="PAS-assoc_C"/>
</dbReference>
<evidence type="ECO:0000256" key="1">
    <source>
        <dbReference type="ARBA" id="ARBA00000085"/>
    </source>
</evidence>
<dbReference type="SUPFAM" id="SSF55785">
    <property type="entry name" value="PYP-like sensor domain (PAS domain)"/>
    <property type="match status" value="2"/>
</dbReference>
<dbReference type="InterPro" id="IPR001789">
    <property type="entry name" value="Sig_transdc_resp-reg_receiver"/>
</dbReference>
<dbReference type="SMART" id="SM00387">
    <property type="entry name" value="HATPase_c"/>
    <property type="match status" value="1"/>
</dbReference>
<dbReference type="SMART" id="SM00086">
    <property type="entry name" value="PAC"/>
    <property type="match status" value="2"/>
</dbReference>
<dbReference type="PANTHER" id="PTHR43547:SF2">
    <property type="entry name" value="HYBRID SIGNAL TRANSDUCTION HISTIDINE KINASE C"/>
    <property type="match status" value="1"/>
</dbReference>
<dbReference type="EMBL" id="FUYA01000001">
    <property type="protein sequence ID" value="SKA63978.1"/>
    <property type="molecule type" value="Genomic_DNA"/>
</dbReference>
<dbReference type="InterPro" id="IPR035965">
    <property type="entry name" value="PAS-like_dom_sf"/>
</dbReference>
<dbReference type="PRINTS" id="PR00344">
    <property type="entry name" value="BCTRLSENSOR"/>
</dbReference>
<dbReference type="InterPro" id="IPR013656">
    <property type="entry name" value="PAS_4"/>
</dbReference>
<dbReference type="OrthoDB" id="9805967at2"/>
<reference evidence="12 13" key="1">
    <citation type="submission" date="2017-02" db="EMBL/GenBank/DDBJ databases">
        <authorList>
            <person name="Peterson S.W."/>
        </authorList>
    </citation>
    <scope>NUCLEOTIDE SEQUENCE [LARGE SCALE GENOMIC DNA]</scope>
    <source>
        <strain evidence="12 13">DSM 18034</strain>
    </source>
</reference>
<evidence type="ECO:0000313" key="13">
    <source>
        <dbReference type="Proteomes" id="UP000189733"/>
    </source>
</evidence>
<dbReference type="SUPFAM" id="SSF52172">
    <property type="entry name" value="CheY-like"/>
    <property type="match status" value="1"/>
</dbReference>
<dbReference type="SMART" id="SM00448">
    <property type="entry name" value="REC"/>
    <property type="match status" value="1"/>
</dbReference>
<feature type="coiled-coil region" evidence="8">
    <location>
        <begin position="120"/>
        <end position="151"/>
    </location>
</feature>
<dbReference type="FunFam" id="3.40.50.2300:FF:000018">
    <property type="entry name" value="DNA-binding transcriptional regulator NtrC"/>
    <property type="match status" value="1"/>
</dbReference>
<dbReference type="Pfam" id="PF08448">
    <property type="entry name" value="PAS_4"/>
    <property type="match status" value="2"/>
</dbReference>
<feature type="modified residue" description="4-aspartylphosphate" evidence="7">
    <location>
        <position position="53"/>
    </location>
</feature>
<dbReference type="PROSITE" id="PS50109">
    <property type="entry name" value="HIS_KIN"/>
    <property type="match status" value="1"/>
</dbReference>
<dbReference type="Gene3D" id="3.40.50.2300">
    <property type="match status" value="1"/>
</dbReference>
<dbReference type="AlphaFoldDB" id="A0A1T4VGJ8"/>
<dbReference type="NCBIfam" id="TIGR00229">
    <property type="entry name" value="sensory_box"/>
    <property type="match status" value="1"/>
</dbReference>
<dbReference type="PANTHER" id="PTHR43547">
    <property type="entry name" value="TWO-COMPONENT HISTIDINE KINASE"/>
    <property type="match status" value="1"/>
</dbReference>
<keyword evidence="13" id="KW-1185">Reference proteome</keyword>
<sequence length="648" mass="72430">MKKTILLVDDEQDIRKFLGMSLEELGYSVLTASTGAEALELYTREQPEIILTDVKMPGMSGVDLLIALKEQNPDAEVVMITGHGDMDMAIQSLKHEAADFITKPIQDEILEATLKRVSEKIDMRRKLNEYTNNLERMVEEKSAQVIELERQVAARQMVDGIASALRSITDDVGGNETFNAMPCFISLHNAYLEIVAVNQLYKKKFGNMIGHNSWDLYADPNARDAGCPVGRTFATGKGQRYRKTLRTFDGDQLPVIVHTAPIFDQEGEVDMVLEFTVDITEVKRLQDELRATREKYQVLFDEIPCFVSVIDKDFNTTASNRLYNELFGAEPGVPCHKVLAHRDTPCTKCPAAKTFADGKTHQRETIITAKDERKYNVLVWTAPLRDENGEVTEVMELAADITQIRELQDHLASLGLMIGSMSHGIKGMLTALDGGIYRVESGMKRGDEDRMQAGWDTVKDLTHRIRSMVMQMLHYAKNRELNVEEIELKDFFQAIVNIIAPQAHKAGVEFEYDLHGTPGTLTVDAHVLSAALVNFLENAVDACASDSTPDKKHRVTFDVHATEEILRIHIEDNGTGMDQETREKMFTLFFSSKGFKGTGLGLFVSDKSIRQHGGVIGVNSAPGVGTEFVVRIPRRIPEGEITITDDCE</sequence>
<protein>
    <recommendedName>
        <fullName evidence="2">histidine kinase</fullName>
        <ecNumber evidence="2">2.7.13.3</ecNumber>
    </recommendedName>
</protein>
<dbReference type="InterPro" id="IPR004358">
    <property type="entry name" value="Sig_transdc_His_kin-like_C"/>
</dbReference>
<dbReference type="CDD" id="cd00075">
    <property type="entry name" value="HATPase"/>
    <property type="match status" value="1"/>
</dbReference>
<keyword evidence="6" id="KW-0804">Transcription</keyword>
<evidence type="ECO:0000313" key="12">
    <source>
        <dbReference type="EMBL" id="SKA63978.1"/>
    </source>
</evidence>
<feature type="domain" description="PAC" evidence="11">
    <location>
        <begin position="361"/>
        <end position="413"/>
    </location>
</feature>
<dbReference type="PROSITE" id="PS50113">
    <property type="entry name" value="PAC"/>
    <property type="match status" value="2"/>
</dbReference>
<dbReference type="STRING" id="1121442.SAMN02745702_00244"/>
<dbReference type="Gene3D" id="3.30.565.10">
    <property type="entry name" value="Histidine kinase-like ATPase, C-terminal domain"/>
    <property type="match status" value="1"/>
</dbReference>
<keyword evidence="3 7" id="KW-0597">Phosphoprotein</keyword>
<organism evidence="12 13">
    <name type="scientific">Desulfobaculum bizertense DSM 18034</name>
    <dbReference type="NCBI Taxonomy" id="1121442"/>
    <lineage>
        <taxon>Bacteria</taxon>
        <taxon>Pseudomonadati</taxon>
        <taxon>Thermodesulfobacteriota</taxon>
        <taxon>Desulfovibrionia</taxon>
        <taxon>Desulfovibrionales</taxon>
        <taxon>Desulfovibrionaceae</taxon>
        <taxon>Desulfobaculum</taxon>
    </lineage>
</organism>
<evidence type="ECO:0000256" key="2">
    <source>
        <dbReference type="ARBA" id="ARBA00012438"/>
    </source>
</evidence>
<feature type="domain" description="PAC" evidence="11">
    <location>
        <begin position="239"/>
        <end position="291"/>
    </location>
</feature>
<dbReference type="InterPro" id="IPR036890">
    <property type="entry name" value="HATPase_C_sf"/>
</dbReference>
<dbReference type="InterPro" id="IPR001610">
    <property type="entry name" value="PAC"/>
</dbReference>
<evidence type="ECO:0000256" key="4">
    <source>
        <dbReference type="ARBA" id="ARBA00023012"/>
    </source>
</evidence>
<dbReference type="PROSITE" id="PS50110">
    <property type="entry name" value="RESPONSE_REGULATORY"/>
    <property type="match status" value="1"/>
</dbReference>
<evidence type="ECO:0000256" key="7">
    <source>
        <dbReference type="PROSITE-ProRule" id="PRU00169"/>
    </source>
</evidence>
<name>A0A1T4VGJ8_9BACT</name>
<dbReference type="Pfam" id="PF00072">
    <property type="entry name" value="Response_reg"/>
    <property type="match status" value="1"/>
</dbReference>
<evidence type="ECO:0000256" key="3">
    <source>
        <dbReference type="ARBA" id="ARBA00022553"/>
    </source>
</evidence>
<dbReference type="InterPro" id="IPR036097">
    <property type="entry name" value="HisK_dim/P_sf"/>
</dbReference>
<proteinExistence type="predicted"/>
<dbReference type="SUPFAM" id="SSF55874">
    <property type="entry name" value="ATPase domain of HSP90 chaperone/DNA topoisomerase II/histidine kinase"/>
    <property type="match status" value="1"/>
</dbReference>
<evidence type="ECO:0000256" key="8">
    <source>
        <dbReference type="SAM" id="Coils"/>
    </source>
</evidence>
<keyword evidence="8" id="KW-0175">Coiled coil</keyword>
<evidence type="ECO:0000259" key="10">
    <source>
        <dbReference type="PROSITE" id="PS50110"/>
    </source>
</evidence>
<gene>
    <name evidence="12" type="ORF">SAMN02745702_00244</name>
</gene>
<accession>A0A1T4VGJ8</accession>
<evidence type="ECO:0000256" key="5">
    <source>
        <dbReference type="ARBA" id="ARBA00023015"/>
    </source>
</evidence>
<dbReference type="GO" id="GO:0000155">
    <property type="term" value="F:phosphorelay sensor kinase activity"/>
    <property type="evidence" value="ECO:0007669"/>
    <property type="project" value="InterPro"/>
</dbReference>
<comment type="catalytic activity">
    <reaction evidence="1">
        <text>ATP + protein L-histidine = ADP + protein N-phospho-L-histidine.</text>
        <dbReference type="EC" id="2.7.13.3"/>
    </reaction>
</comment>
<keyword evidence="4" id="KW-0902">Two-component regulatory system</keyword>
<evidence type="ECO:0000259" key="9">
    <source>
        <dbReference type="PROSITE" id="PS50109"/>
    </source>
</evidence>
<dbReference type="CDD" id="cd00130">
    <property type="entry name" value="PAS"/>
    <property type="match status" value="1"/>
</dbReference>
<dbReference type="InterPro" id="IPR011006">
    <property type="entry name" value="CheY-like_superfamily"/>
</dbReference>
<dbReference type="InterPro" id="IPR005467">
    <property type="entry name" value="His_kinase_dom"/>
</dbReference>
<dbReference type="EC" id="2.7.13.3" evidence="2"/>
<dbReference type="SUPFAM" id="SSF47384">
    <property type="entry name" value="Homodimeric domain of signal transducing histidine kinase"/>
    <property type="match status" value="1"/>
</dbReference>
<dbReference type="Pfam" id="PF02518">
    <property type="entry name" value="HATPase_c"/>
    <property type="match status" value="1"/>
</dbReference>
<dbReference type="Proteomes" id="UP000189733">
    <property type="component" value="Unassembled WGS sequence"/>
</dbReference>
<feature type="domain" description="Response regulatory" evidence="10">
    <location>
        <begin position="4"/>
        <end position="118"/>
    </location>
</feature>
<dbReference type="InterPro" id="IPR003594">
    <property type="entry name" value="HATPase_dom"/>
</dbReference>
<dbReference type="Gene3D" id="3.30.450.20">
    <property type="entry name" value="PAS domain"/>
    <property type="match status" value="2"/>
</dbReference>
<feature type="domain" description="Histidine kinase" evidence="9">
    <location>
        <begin position="420"/>
        <end position="636"/>
    </location>
</feature>
<keyword evidence="5" id="KW-0805">Transcription regulation</keyword>
<evidence type="ECO:0000259" key="11">
    <source>
        <dbReference type="PROSITE" id="PS50113"/>
    </source>
</evidence>